<accession>H5TS21</accession>
<feature type="compositionally biased region" description="Acidic residues" evidence="1">
    <location>
        <begin position="1"/>
        <end position="11"/>
    </location>
</feature>
<protein>
    <submittedName>
        <fullName evidence="2">Uncharacterized protein</fullName>
    </submittedName>
</protein>
<sequence>MNVDNIVEESDQPGSSNNSATATSLTPHQLAAINTDIDMARRSPEMAMHVALDHGPQLVAEVERLREEVASRETGCRCTIETGCGEGRDAGCEWCANADIYDPCPVFGFMCDPECGNPEEPCCTEWQQANTRAFEQRATELRECRAERDAALAVIEQLRAKATLWQHAIVQGVLDQGSVPDLVTRAFGDQLAHILDATHAANHKGVAAEPGVTLGDDESHYACTQTRCTEDNPENCWVDHDDGGK</sequence>
<dbReference type="RefSeq" id="WP_007240461.1">
    <property type="nucleotide sequence ID" value="NZ_BAFB01000206.1"/>
</dbReference>
<name>H5TS21_GORO1</name>
<evidence type="ECO:0000313" key="3">
    <source>
        <dbReference type="Proteomes" id="UP000005038"/>
    </source>
</evidence>
<comment type="caution">
    <text evidence="2">The sequence shown here is derived from an EMBL/GenBank/DDBJ whole genome shotgun (WGS) entry which is preliminary data.</text>
</comment>
<evidence type="ECO:0000256" key="1">
    <source>
        <dbReference type="SAM" id="MobiDB-lite"/>
    </source>
</evidence>
<organism evidence="2 3">
    <name type="scientific">Gordonia otitidis (strain DSM 44809 / CCUG 52243 / JCM 12355 / NBRC 100426 / IFM 10032)</name>
    <dbReference type="NCBI Taxonomy" id="1108044"/>
    <lineage>
        <taxon>Bacteria</taxon>
        <taxon>Bacillati</taxon>
        <taxon>Actinomycetota</taxon>
        <taxon>Actinomycetes</taxon>
        <taxon>Mycobacteriales</taxon>
        <taxon>Gordoniaceae</taxon>
        <taxon>Gordonia</taxon>
    </lineage>
</organism>
<gene>
    <name evidence="2" type="ORF">GOOTI_206_00120</name>
</gene>
<proteinExistence type="predicted"/>
<reference evidence="2" key="1">
    <citation type="submission" date="2012-02" db="EMBL/GenBank/DDBJ databases">
        <title>Whole genome shotgun sequence of Gordonia otitidis NBRC 100426.</title>
        <authorList>
            <person name="Yoshida I."/>
            <person name="Hosoyama A."/>
            <person name="Tsuchikane K."/>
            <person name="Katsumata H."/>
            <person name="Yamazaki S."/>
            <person name="Fujita N."/>
        </authorList>
    </citation>
    <scope>NUCLEOTIDE SEQUENCE [LARGE SCALE GENOMIC DNA]</scope>
    <source>
        <strain evidence="2">NBRC 100426</strain>
    </source>
</reference>
<dbReference type="STRING" id="1108044.GOOTI_206_00120"/>
<dbReference type="Proteomes" id="UP000005038">
    <property type="component" value="Unassembled WGS sequence"/>
</dbReference>
<feature type="compositionally biased region" description="Low complexity" evidence="1">
    <location>
        <begin position="15"/>
        <end position="24"/>
    </location>
</feature>
<keyword evidence="3" id="KW-1185">Reference proteome</keyword>
<dbReference type="AlphaFoldDB" id="H5TS21"/>
<dbReference type="EMBL" id="BAFB01000206">
    <property type="protein sequence ID" value="GAB36279.1"/>
    <property type="molecule type" value="Genomic_DNA"/>
</dbReference>
<feature type="region of interest" description="Disordered" evidence="1">
    <location>
        <begin position="1"/>
        <end position="29"/>
    </location>
</feature>
<evidence type="ECO:0000313" key="2">
    <source>
        <dbReference type="EMBL" id="GAB36279.1"/>
    </source>
</evidence>